<feature type="region of interest" description="Disordered" evidence="1">
    <location>
        <begin position="148"/>
        <end position="167"/>
    </location>
</feature>
<name>A0A9P1CYG9_9DINO</name>
<feature type="compositionally biased region" description="Low complexity" evidence="1">
    <location>
        <begin position="51"/>
        <end position="60"/>
    </location>
</feature>
<feature type="region of interest" description="Disordered" evidence="1">
    <location>
        <begin position="183"/>
        <end position="217"/>
    </location>
</feature>
<dbReference type="EMBL" id="CAMXCT010002868">
    <property type="protein sequence ID" value="CAI4000967.1"/>
    <property type="molecule type" value="Genomic_DNA"/>
</dbReference>
<reference evidence="3 4" key="2">
    <citation type="submission" date="2024-05" db="EMBL/GenBank/DDBJ databases">
        <authorList>
            <person name="Chen Y."/>
            <person name="Shah S."/>
            <person name="Dougan E. K."/>
            <person name="Thang M."/>
            <person name="Chan C."/>
        </authorList>
    </citation>
    <scope>NUCLEOTIDE SEQUENCE [LARGE SCALE GENOMIC DNA]</scope>
</reference>
<feature type="compositionally biased region" description="Basic residues" evidence="1">
    <location>
        <begin position="197"/>
        <end position="208"/>
    </location>
</feature>
<proteinExistence type="predicted"/>
<comment type="caution">
    <text evidence="2">The sequence shown here is derived from an EMBL/GenBank/DDBJ whole genome shotgun (WGS) entry which is preliminary data.</text>
</comment>
<dbReference type="Proteomes" id="UP001152797">
    <property type="component" value="Unassembled WGS sequence"/>
</dbReference>
<evidence type="ECO:0000313" key="2">
    <source>
        <dbReference type="EMBL" id="CAI4000967.1"/>
    </source>
</evidence>
<dbReference type="EMBL" id="CAMXCT030002868">
    <property type="protein sequence ID" value="CAL4788279.1"/>
    <property type="molecule type" value="Genomic_DNA"/>
</dbReference>
<dbReference type="AlphaFoldDB" id="A0A9P1CYG9"/>
<gene>
    <name evidence="2" type="ORF">C1SCF055_LOCUS27045</name>
</gene>
<evidence type="ECO:0000256" key="1">
    <source>
        <dbReference type="SAM" id="MobiDB-lite"/>
    </source>
</evidence>
<feature type="region of interest" description="Disordered" evidence="1">
    <location>
        <begin position="29"/>
        <end position="64"/>
    </location>
</feature>
<organism evidence="2">
    <name type="scientific">Cladocopium goreaui</name>
    <dbReference type="NCBI Taxonomy" id="2562237"/>
    <lineage>
        <taxon>Eukaryota</taxon>
        <taxon>Sar</taxon>
        <taxon>Alveolata</taxon>
        <taxon>Dinophyceae</taxon>
        <taxon>Suessiales</taxon>
        <taxon>Symbiodiniaceae</taxon>
        <taxon>Cladocopium</taxon>
    </lineage>
</organism>
<reference evidence="2" key="1">
    <citation type="submission" date="2022-10" db="EMBL/GenBank/DDBJ databases">
        <authorList>
            <person name="Chen Y."/>
            <person name="Dougan E. K."/>
            <person name="Chan C."/>
            <person name="Rhodes N."/>
            <person name="Thang M."/>
        </authorList>
    </citation>
    <scope>NUCLEOTIDE SEQUENCE</scope>
</reference>
<dbReference type="EMBL" id="CAMXCT020002868">
    <property type="protein sequence ID" value="CAL1154342.1"/>
    <property type="molecule type" value="Genomic_DNA"/>
</dbReference>
<protein>
    <submittedName>
        <fullName evidence="2">Uncharacterized protein</fullName>
    </submittedName>
</protein>
<evidence type="ECO:0000313" key="4">
    <source>
        <dbReference type="Proteomes" id="UP001152797"/>
    </source>
</evidence>
<sequence>MAKKKKPPRIEGPPQASLEEINEVLLAKSGKAKPTAGAGASVIKKTKKSASKSAPTSSAKKSVDGAKLALELLEASTTQLLRRKGWFRDVRLRRSADAYLRSSKLFQKASARQLGKSGTFDKPSPTELSAFEEELCTHLEGLRNKLGQQPRSVPMNETREISLKSAGPGQVIGAKLKGLKQRAAELEKKPRSVIKGAVRKKRRPLGSKKSKEAGEDD</sequence>
<accession>A0A9P1CYG9</accession>
<evidence type="ECO:0000313" key="3">
    <source>
        <dbReference type="EMBL" id="CAL4788279.1"/>
    </source>
</evidence>
<keyword evidence="4" id="KW-1185">Reference proteome</keyword>
<dbReference type="OrthoDB" id="444299at2759"/>